<evidence type="ECO:0000313" key="4">
    <source>
        <dbReference type="Proteomes" id="UP000317344"/>
    </source>
</evidence>
<name>A0A516X0W9_9ACTN</name>
<dbReference type="RefSeq" id="WP_143906559.1">
    <property type="nucleotide sequence ID" value="NZ_CP041765.1"/>
</dbReference>
<dbReference type="Pfam" id="PF08484">
    <property type="entry name" value="Methyltransf_14"/>
    <property type="match status" value="1"/>
</dbReference>
<dbReference type="InterPro" id="IPR029063">
    <property type="entry name" value="SAM-dependent_MTases_sf"/>
</dbReference>
<dbReference type="Pfam" id="PF08421">
    <property type="entry name" value="Methyltransf_13"/>
    <property type="match status" value="1"/>
</dbReference>
<keyword evidence="3" id="KW-0808">Transferase</keyword>
<dbReference type="Proteomes" id="UP000317344">
    <property type="component" value="Chromosome"/>
</dbReference>
<dbReference type="AlphaFoldDB" id="A0A516X0W9"/>
<dbReference type="InterPro" id="IPR013691">
    <property type="entry name" value="MeTrfase_14"/>
</dbReference>
<dbReference type="SUPFAM" id="SSF53335">
    <property type="entry name" value="S-adenosyl-L-methionine-dependent methyltransferases"/>
    <property type="match status" value="1"/>
</dbReference>
<keyword evidence="4" id="KW-1185">Reference proteome</keyword>
<reference evidence="3 4" key="1">
    <citation type="submission" date="2019-07" db="EMBL/GenBank/DDBJ databases">
        <title>Tomitella cavernea sp. nov., an actinomycete isolated from soil.</title>
        <authorList>
            <person name="Cheng J."/>
        </authorList>
    </citation>
    <scope>NUCLEOTIDE SEQUENCE [LARGE SCALE GENOMIC DNA]</scope>
    <source>
        <strain evidence="3 4">HY188</strain>
    </source>
</reference>
<gene>
    <name evidence="3" type="ORF">FO059_03985</name>
</gene>
<evidence type="ECO:0000259" key="1">
    <source>
        <dbReference type="Pfam" id="PF08421"/>
    </source>
</evidence>
<dbReference type="Gene3D" id="6.20.50.110">
    <property type="entry name" value="Methyltransferase, zinc-binding domain"/>
    <property type="match status" value="1"/>
</dbReference>
<sequence>MWKPAGSTTTESAPAPRACRGCGGRALVTVLDLGSVPAADHFPPADGPLCAHDPLYPLAMTVCRKCGLAQLDADATAPEEPRGVEPQALRDQAHEAVRTLARDGWLDTRGTVREFASPHGGSWLGLLAGRGFCTHQSDPGTAAPADVVLDSFGMMHEADQRAAAARRRAATAPDGTLFLQFHSLGAIVAQGQWNALRHGHFAYYSLTALTELLAAVGMHVAQAWEFDLYGGTVLAAIRHGADPHGAPSVARILAAENAAAVADPGTLGLLQHSADDDAAALRALLHRLARAGRRVCAYGASSRSVAQLYRAGVDRTVLHAVADVSPAKRGRRMPGTDVPIIAPDELAAADPDRILLTVPDLLPELQRAYPALDGRWIVGGIGVHA</sequence>
<dbReference type="InterPro" id="IPR038576">
    <property type="entry name" value="Methyltransf_Zn-bd_dom_put_sf"/>
</dbReference>
<evidence type="ECO:0000313" key="3">
    <source>
        <dbReference type="EMBL" id="QDQ96657.1"/>
    </source>
</evidence>
<feature type="domain" description="C-methyltransferase" evidence="2">
    <location>
        <begin position="229"/>
        <end position="365"/>
    </location>
</feature>
<evidence type="ECO:0000259" key="2">
    <source>
        <dbReference type="Pfam" id="PF08484"/>
    </source>
</evidence>
<dbReference type="Gene3D" id="3.40.50.720">
    <property type="entry name" value="NAD(P)-binding Rossmann-like Domain"/>
    <property type="match status" value="1"/>
</dbReference>
<dbReference type="Gene3D" id="3.40.50.150">
    <property type="entry name" value="Vaccinia Virus protein VP39"/>
    <property type="match status" value="1"/>
</dbReference>
<proteinExistence type="predicted"/>
<reference evidence="3 4" key="2">
    <citation type="submission" date="2019-07" db="EMBL/GenBank/DDBJ databases">
        <authorList>
            <person name="Huang Y."/>
        </authorList>
    </citation>
    <scope>NUCLEOTIDE SEQUENCE [LARGE SCALE GENOMIC DNA]</scope>
    <source>
        <strain evidence="3 4">HY188</strain>
    </source>
</reference>
<feature type="domain" description="Methyltransferase putative zinc binding" evidence="1">
    <location>
        <begin position="19"/>
        <end position="75"/>
    </location>
</feature>
<dbReference type="OrthoDB" id="3637131at2"/>
<dbReference type="InterPro" id="IPR013630">
    <property type="entry name" value="Methyltransf_Zn-bd_dom_put"/>
</dbReference>
<dbReference type="GO" id="GO:0016740">
    <property type="term" value="F:transferase activity"/>
    <property type="evidence" value="ECO:0007669"/>
    <property type="project" value="UniProtKB-KW"/>
</dbReference>
<accession>A0A516X0W9</accession>
<dbReference type="EMBL" id="CP041765">
    <property type="protein sequence ID" value="QDQ96657.1"/>
    <property type="molecule type" value="Genomic_DNA"/>
</dbReference>
<organism evidence="3 4">
    <name type="scientific">Tomitella fengzijianii</name>
    <dbReference type="NCBI Taxonomy" id="2597660"/>
    <lineage>
        <taxon>Bacteria</taxon>
        <taxon>Bacillati</taxon>
        <taxon>Actinomycetota</taxon>
        <taxon>Actinomycetes</taxon>
        <taxon>Mycobacteriales</taxon>
        <taxon>Tomitella</taxon>
    </lineage>
</organism>
<protein>
    <submittedName>
        <fullName evidence="3">Transferase</fullName>
    </submittedName>
</protein>
<dbReference type="KEGG" id="toy:FO059_03985"/>